<dbReference type="Proteomes" id="UP000008744">
    <property type="component" value="Unassembled WGS sequence"/>
</dbReference>
<dbReference type="Pfam" id="PF10168">
    <property type="entry name" value="Nup88"/>
    <property type="match status" value="1"/>
</dbReference>
<feature type="coiled-coil region" evidence="8">
    <location>
        <begin position="547"/>
        <end position="574"/>
    </location>
</feature>
<keyword evidence="3" id="KW-0509">mRNA transport</keyword>
<protein>
    <submittedName>
        <fullName evidence="9">GL27340</fullName>
    </submittedName>
</protein>
<dbReference type="PANTHER" id="PTHR13257">
    <property type="entry name" value="NUCLEOPORIN NUP84-RELATED"/>
    <property type="match status" value="1"/>
</dbReference>
<dbReference type="GO" id="GO:0005643">
    <property type="term" value="C:nuclear pore"/>
    <property type="evidence" value="ECO:0007669"/>
    <property type="project" value="UniProtKB-SubCell"/>
</dbReference>
<name>B4GZB9_DROPE</name>
<keyword evidence="10" id="KW-1185">Reference proteome</keyword>
<keyword evidence="6" id="KW-0906">Nuclear pore complex</keyword>
<evidence type="ECO:0000256" key="8">
    <source>
        <dbReference type="SAM" id="Coils"/>
    </source>
</evidence>
<dbReference type="AlphaFoldDB" id="B4GZB9"/>
<keyword evidence="5" id="KW-0811">Translocation</keyword>
<keyword evidence="4" id="KW-0653">Protein transport</keyword>
<dbReference type="GO" id="GO:0006606">
    <property type="term" value="P:protein import into nucleus"/>
    <property type="evidence" value="ECO:0007669"/>
    <property type="project" value="TreeGrafter"/>
</dbReference>
<accession>B4GZB9</accession>
<dbReference type="OMA" id="AYSCPIH"/>
<dbReference type="PANTHER" id="PTHR13257:SF0">
    <property type="entry name" value="NUCLEAR PORE COMPLEX PROTEIN NUP88"/>
    <property type="match status" value="1"/>
</dbReference>
<evidence type="ECO:0000256" key="7">
    <source>
        <dbReference type="ARBA" id="ARBA00023242"/>
    </source>
</evidence>
<dbReference type="InterPro" id="IPR037700">
    <property type="entry name" value="NUP88/NUP82"/>
</dbReference>
<dbReference type="KEGG" id="dpe:6598822"/>
<dbReference type="HOGENOM" id="CLU_017144_0_0_1"/>
<dbReference type="GO" id="GO:0000056">
    <property type="term" value="P:ribosomal small subunit export from nucleus"/>
    <property type="evidence" value="ECO:0007669"/>
    <property type="project" value="InterPro"/>
</dbReference>
<dbReference type="PhylomeDB" id="B4GZB9"/>
<evidence type="ECO:0000313" key="9">
    <source>
        <dbReference type="EMBL" id="EDW28137.1"/>
    </source>
</evidence>
<dbReference type="GO" id="GO:0000055">
    <property type="term" value="P:ribosomal large subunit export from nucleus"/>
    <property type="evidence" value="ECO:0007669"/>
    <property type="project" value="InterPro"/>
</dbReference>
<evidence type="ECO:0000256" key="1">
    <source>
        <dbReference type="ARBA" id="ARBA00004567"/>
    </source>
</evidence>
<dbReference type="GO" id="GO:0006406">
    <property type="term" value="P:mRNA export from nucleus"/>
    <property type="evidence" value="ECO:0007669"/>
    <property type="project" value="TreeGrafter"/>
</dbReference>
<reference evidence="9 10" key="1">
    <citation type="journal article" date="2007" name="Nature">
        <title>Evolution of genes and genomes on the Drosophila phylogeny.</title>
        <authorList>
            <consortium name="Drosophila 12 Genomes Consortium"/>
            <person name="Clark A.G."/>
            <person name="Eisen M.B."/>
            <person name="Smith D.R."/>
            <person name="Bergman C.M."/>
            <person name="Oliver B."/>
            <person name="Markow T.A."/>
            <person name="Kaufman T.C."/>
            <person name="Kellis M."/>
            <person name="Gelbart W."/>
            <person name="Iyer V.N."/>
            <person name="Pollard D.A."/>
            <person name="Sackton T.B."/>
            <person name="Larracuente A.M."/>
            <person name="Singh N.D."/>
            <person name="Abad J.P."/>
            <person name="Abt D.N."/>
            <person name="Adryan B."/>
            <person name="Aguade M."/>
            <person name="Akashi H."/>
            <person name="Anderson W.W."/>
            <person name="Aquadro C.F."/>
            <person name="Ardell D.H."/>
            <person name="Arguello R."/>
            <person name="Artieri C.G."/>
            <person name="Barbash D.A."/>
            <person name="Barker D."/>
            <person name="Barsanti P."/>
            <person name="Batterham P."/>
            <person name="Batzoglou S."/>
            <person name="Begun D."/>
            <person name="Bhutkar A."/>
            <person name="Blanco E."/>
            <person name="Bosak S.A."/>
            <person name="Bradley R.K."/>
            <person name="Brand A.D."/>
            <person name="Brent M.R."/>
            <person name="Brooks A.N."/>
            <person name="Brown R.H."/>
            <person name="Butlin R.K."/>
            <person name="Caggese C."/>
            <person name="Calvi B.R."/>
            <person name="Bernardo de Carvalho A."/>
            <person name="Caspi A."/>
            <person name="Castrezana S."/>
            <person name="Celniker S.E."/>
            <person name="Chang J.L."/>
            <person name="Chapple C."/>
            <person name="Chatterji S."/>
            <person name="Chinwalla A."/>
            <person name="Civetta A."/>
            <person name="Clifton S.W."/>
            <person name="Comeron J.M."/>
            <person name="Costello J.C."/>
            <person name="Coyne J.A."/>
            <person name="Daub J."/>
            <person name="David R.G."/>
            <person name="Delcher A.L."/>
            <person name="Delehaunty K."/>
            <person name="Do C.B."/>
            <person name="Ebling H."/>
            <person name="Edwards K."/>
            <person name="Eickbush T."/>
            <person name="Evans J.D."/>
            <person name="Filipski A."/>
            <person name="Findeiss S."/>
            <person name="Freyhult E."/>
            <person name="Fulton L."/>
            <person name="Fulton R."/>
            <person name="Garcia A.C."/>
            <person name="Gardiner A."/>
            <person name="Garfield D.A."/>
            <person name="Garvin B.E."/>
            <person name="Gibson G."/>
            <person name="Gilbert D."/>
            <person name="Gnerre S."/>
            <person name="Godfrey J."/>
            <person name="Good R."/>
            <person name="Gotea V."/>
            <person name="Gravely B."/>
            <person name="Greenberg A.J."/>
            <person name="Griffiths-Jones S."/>
            <person name="Gross S."/>
            <person name="Guigo R."/>
            <person name="Gustafson E.A."/>
            <person name="Haerty W."/>
            <person name="Hahn M.W."/>
            <person name="Halligan D.L."/>
            <person name="Halpern A.L."/>
            <person name="Halter G.M."/>
            <person name="Han M.V."/>
            <person name="Heger A."/>
            <person name="Hillier L."/>
            <person name="Hinrichs A.S."/>
            <person name="Holmes I."/>
            <person name="Hoskins R.A."/>
            <person name="Hubisz M.J."/>
            <person name="Hultmark D."/>
            <person name="Huntley M.A."/>
            <person name="Jaffe D.B."/>
            <person name="Jagadeeshan S."/>
            <person name="Jeck W.R."/>
            <person name="Johnson J."/>
            <person name="Jones C.D."/>
            <person name="Jordan W.C."/>
            <person name="Karpen G.H."/>
            <person name="Kataoka E."/>
            <person name="Keightley P.D."/>
            <person name="Kheradpour P."/>
            <person name="Kirkness E.F."/>
            <person name="Koerich L.B."/>
            <person name="Kristiansen K."/>
            <person name="Kudrna D."/>
            <person name="Kulathinal R.J."/>
            <person name="Kumar S."/>
            <person name="Kwok R."/>
            <person name="Lander E."/>
            <person name="Langley C.H."/>
            <person name="Lapoint R."/>
            <person name="Lazzaro B.P."/>
            <person name="Lee S.J."/>
            <person name="Levesque L."/>
            <person name="Li R."/>
            <person name="Lin C.F."/>
            <person name="Lin M.F."/>
            <person name="Lindblad-Toh K."/>
            <person name="Llopart A."/>
            <person name="Long M."/>
            <person name="Low L."/>
            <person name="Lozovsky E."/>
            <person name="Lu J."/>
            <person name="Luo M."/>
            <person name="Machado C.A."/>
            <person name="Makalowski W."/>
            <person name="Marzo M."/>
            <person name="Matsuda M."/>
            <person name="Matzkin L."/>
            <person name="McAllister B."/>
            <person name="McBride C.S."/>
            <person name="McKernan B."/>
            <person name="McKernan K."/>
            <person name="Mendez-Lago M."/>
            <person name="Minx P."/>
            <person name="Mollenhauer M.U."/>
            <person name="Montooth K."/>
            <person name="Mount S.M."/>
            <person name="Mu X."/>
            <person name="Myers E."/>
            <person name="Negre B."/>
            <person name="Newfeld S."/>
            <person name="Nielsen R."/>
            <person name="Noor M.A."/>
            <person name="O'Grady P."/>
            <person name="Pachter L."/>
            <person name="Papaceit M."/>
            <person name="Parisi M.J."/>
            <person name="Parisi M."/>
            <person name="Parts L."/>
            <person name="Pedersen J.S."/>
            <person name="Pesole G."/>
            <person name="Phillippy A.M."/>
            <person name="Ponting C.P."/>
            <person name="Pop M."/>
            <person name="Porcelli D."/>
            <person name="Powell J.R."/>
            <person name="Prohaska S."/>
            <person name="Pruitt K."/>
            <person name="Puig M."/>
            <person name="Quesneville H."/>
            <person name="Ram K.R."/>
            <person name="Rand D."/>
            <person name="Rasmussen M.D."/>
            <person name="Reed L.K."/>
            <person name="Reenan R."/>
            <person name="Reily A."/>
            <person name="Remington K.A."/>
            <person name="Rieger T.T."/>
            <person name="Ritchie M.G."/>
            <person name="Robin C."/>
            <person name="Rogers Y.H."/>
            <person name="Rohde C."/>
            <person name="Rozas J."/>
            <person name="Rubenfield M.J."/>
            <person name="Ruiz A."/>
            <person name="Russo S."/>
            <person name="Salzberg S.L."/>
            <person name="Sanchez-Gracia A."/>
            <person name="Saranga D.J."/>
            <person name="Sato H."/>
            <person name="Schaeffer S.W."/>
            <person name="Schatz M.C."/>
            <person name="Schlenke T."/>
            <person name="Schwartz R."/>
            <person name="Segarra C."/>
            <person name="Singh R.S."/>
            <person name="Sirot L."/>
            <person name="Sirota M."/>
            <person name="Sisneros N.B."/>
            <person name="Smith C.D."/>
            <person name="Smith T.F."/>
            <person name="Spieth J."/>
            <person name="Stage D.E."/>
            <person name="Stark A."/>
            <person name="Stephan W."/>
            <person name="Strausberg R.L."/>
            <person name="Strempel S."/>
            <person name="Sturgill D."/>
            <person name="Sutton G."/>
            <person name="Sutton G.G."/>
            <person name="Tao W."/>
            <person name="Teichmann S."/>
            <person name="Tobari Y.N."/>
            <person name="Tomimura Y."/>
            <person name="Tsolas J.M."/>
            <person name="Valente V.L."/>
            <person name="Venter E."/>
            <person name="Venter J.C."/>
            <person name="Vicario S."/>
            <person name="Vieira F.G."/>
            <person name="Vilella A.J."/>
            <person name="Villasante A."/>
            <person name="Walenz B."/>
            <person name="Wang J."/>
            <person name="Wasserman M."/>
            <person name="Watts T."/>
            <person name="Wilson D."/>
            <person name="Wilson R.K."/>
            <person name="Wing R.A."/>
            <person name="Wolfner M.F."/>
            <person name="Wong A."/>
            <person name="Wong G.K."/>
            <person name="Wu C.I."/>
            <person name="Wu G."/>
            <person name="Yamamoto D."/>
            <person name="Yang H.P."/>
            <person name="Yang S.P."/>
            <person name="Yorke J.A."/>
            <person name="Yoshida K."/>
            <person name="Zdobnov E."/>
            <person name="Zhang P."/>
            <person name="Zhang Y."/>
            <person name="Zimin A.V."/>
            <person name="Baldwin J."/>
            <person name="Abdouelleil A."/>
            <person name="Abdulkadir J."/>
            <person name="Abebe A."/>
            <person name="Abera B."/>
            <person name="Abreu J."/>
            <person name="Acer S.C."/>
            <person name="Aftuck L."/>
            <person name="Alexander A."/>
            <person name="An P."/>
            <person name="Anderson E."/>
            <person name="Anderson S."/>
            <person name="Arachi H."/>
            <person name="Azer M."/>
            <person name="Bachantsang P."/>
            <person name="Barry A."/>
            <person name="Bayul T."/>
            <person name="Berlin A."/>
            <person name="Bessette D."/>
            <person name="Bloom T."/>
            <person name="Blye J."/>
            <person name="Boguslavskiy L."/>
            <person name="Bonnet C."/>
            <person name="Boukhgalter B."/>
            <person name="Bourzgui I."/>
            <person name="Brown A."/>
            <person name="Cahill P."/>
            <person name="Channer S."/>
            <person name="Cheshatsang Y."/>
            <person name="Chuda L."/>
            <person name="Citroen M."/>
            <person name="Collymore A."/>
            <person name="Cooke P."/>
            <person name="Costello M."/>
            <person name="D'Aco K."/>
            <person name="Daza R."/>
            <person name="De Haan G."/>
            <person name="DeGray S."/>
            <person name="DeMaso C."/>
            <person name="Dhargay N."/>
            <person name="Dooley K."/>
            <person name="Dooley E."/>
            <person name="Doricent M."/>
            <person name="Dorje P."/>
            <person name="Dorjee K."/>
            <person name="Dupes A."/>
            <person name="Elong R."/>
            <person name="Falk J."/>
            <person name="Farina A."/>
            <person name="Faro S."/>
            <person name="Ferguson D."/>
            <person name="Fisher S."/>
            <person name="Foley C.D."/>
            <person name="Franke A."/>
            <person name="Friedrich D."/>
            <person name="Gadbois L."/>
            <person name="Gearin G."/>
            <person name="Gearin C.R."/>
            <person name="Giannoukos G."/>
            <person name="Goode T."/>
            <person name="Graham J."/>
            <person name="Grandbois E."/>
            <person name="Grewal S."/>
            <person name="Gyaltsen K."/>
            <person name="Hafez N."/>
            <person name="Hagos B."/>
            <person name="Hall J."/>
            <person name="Henson C."/>
            <person name="Hollinger A."/>
            <person name="Honan T."/>
            <person name="Huard M.D."/>
            <person name="Hughes L."/>
            <person name="Hurhula B."/>
            <person name="Husby M.E."/>
            <person name="Kamat A."/>
            <person name="Kanga B."/>
            <person name="Kashin S."/>
            <person name="Khazanovich D."/>
            <person name="Kisner P."/>
            <person name="Lance K."/>
            <person name="Lara M."/>
            <person name="Lee W."/>
            <person name="Lennon N."/>
            <person name="Letendre F."/>
            <person name="LeVine R."/>
            <person name="Lipovsky A."/>
            <person name="Liu X."/>
            <person name="Liu J."/>
            <person name="Liu S."/>
            <person name="Lokyitsang T."/>
            <person name="Lokyitsang Y."/>
            <person name="Lubonja R."/>
            <person name="Lui A."/>
            <person name="MacDonald P."/>
            <person name="Magnisalis V."/>
            <person name="Maru K."/>
            <person name="Matthews C."/>
            <person name="McCusker W."/>
            <person name="McDonough S."/>
            <person name="Mehta T."/>
            <person name="Meldrim J."/>
            <person name="Meneus L."/>
            <person name="Mihai O."/>
            <person name="Mihalev A."/>
            <person name="Mihova T."/>
            <person name="Mittelman R."/>
            <person name="Mlenga V."/>
            <person name="Montmayeur A."/>
            <person name="Mulrain L."/>
            <person name="Navidi A."/>
            <person name="Naylor J."/>
            <person name="Negash T."/>
            <person name="Nguyen T."/>
            <person name="Nguyen N."/>
            <person name="Nicol R."/>
            <person name="Norbu C."/>
            <person name="Norbu N."/>
            <person name="Novod N."/>
            <person name="O'Neill B."/>
            <person name="Osman S."/>
            <person name="Markiewicz E."/>
            <person name="Oyono O.L."/>
            <person name="Patti C."/>
            <person name="Phunkhang P."/>
            <person name="Pierre F."/>
            <person name="Priest M."/>
            <person name="Raghuraman S."/>
            <person name="Rege F."/>
            <person name="Reyes R."/>
            <person name="Rise C."/>
            <person name="Rogov P."/>
            <person name="Ross K."/>
            <person name="Ryan E."/>
            <person name="Settipalli S."/>
            <person name="Shea T."/>
            <person name="Sherpa N."/>
            <person name="Shi L."/>
            <person name="Shih D."/>
            <person name="Sparrow T."/>
            <person name="Spaulding J."/>
            <person name="Stalker J."/>
            <person name="Stange-Thomann N."/>
            <person name="Stavropoulos S."/>
            <person name="Stone C."/>
            <person name="Strader C."/>
            <person name="Tesfaye S."/>
            <person name="Thomson T."/>
            <person name="Thoulutsang Y."/>
            <person name="Thoulutsang D."/>
            <person name="Topham K."/>
            <person name="Topping I."/>
            <person name="Tsamla T."/>
            <person name="Vassiliev H."/>
            <person name="Vo A."/>
            <person name="Wangchuk T."/>
            <person name="Wangdi T."/>
            <person name="Weiand M."/>
            <person name="Wilkinson J."/>
            <person name="Wilson A."/>
            <person name="Yadav S."/>
            <person name="Young G."/>
            <person name="Yu Q."/>
            <person name="Zembek L."/>
            <person name="Zhong D."/>
            <person name="Zimmer A."/>
            <person name="Zwirko Z."/>
            <person name="Jaffe D.B."/>
            <person name="Alvarez P."/>
            <person name="Brockman W."/>
            <person name="Butler J."/>
            <person name="Chin C."/>
            <person name="Gnerre S."/>
            <person name="Grabherr M."/>
            <person name="Kleber M."/>
            <person name="Mauceli E."/>
            <person name="MacCallum I."/>
        </authorList>
    </citation>
    <scope>NUCLEOTIDE SEQUENCE [LARGE SCALE GENOMIC DNA]</scope>
    <source>
        <strain evidence="10">MSH-3 / Tucson 14011-0111.49</strain>
    </source>
</reference>
<dbReference type="InterPro" id="IPR019321">
    <property type="entry name" value="Nucleoporin_Nup88"/>
</dbReference>
<evidence type="ECO:0000256" key="5">
    <source>
        <dbReference type="ARBA" id="ARBA00023010"/>
    </source>
</evidence>
<dbReference type="EMBL" id="CH479198">
    <property type="protein sequence ID" value="EDW28137.1"/>
    <property type="molecule type" value="Genomic_DNA"/>
</dbReference>
<organism evidence="10">
    <name type="scientific">Drosophila persimilis</name>
    <name type="common">Fruit fly</name>
    <dbReference type="NCBI Taxonomy" id="7234"/>
    <lineage>
        <taxon>Eukaryota</taxon>
        <taxon>Metazoa</taxon>
        <taxon>Ecdysozoa</taxon>
        <taxon>Arthropoda</taxon>
        <taxon>Hexapoda</taxon>
        <taxon>Insecta</taxon>
        <taxon>Pterygota</taxon>
        <taxon>Neoptera</taxon>
        <taxon>Endopterygota</taxon>
        <taxon>Diptera</taxon>
        <taxon>Brachycera</taxon>
        <taxon>Muscomorpha</taxon>
        <taxon>Ephydroidea</taxon>
        <taxon>Drosophilidae</taxon>
        <taxon>Drosophila</taxon>
        <taxon>Sophophora</taxon>
    </lineage>
</organism>
<dbReference type="SMR" id="B4GZB9"/>
<sequence>MSLDCFELSKTKLFEKICNGLSIVQKTQNLLDCSDDLLFAWDANECCLLVMNWRSPLTVAEQDAKVNYQTLVPSIPIILDVDRVTVSNECSLVALSGPCGVCILELPRRWGLDGYFMDGKKQITCRTYCLDSLLFQNNNHLEVRQVRWHPNSVSDSTLLVLLNNNTIRMYNHSKLRHVWQVGPLTMKNGANTSLTDFGEVAVDFDIAPAKKSRCAANETTLNQRNKTLGGKPAKQEKIEWPIVVLRENGNIYIVLTSLDSDITRLQGPITITPQKMDNYGLESCSIMIIPSLPPTIVIAESNGKLHHALLMDAEAAEHSFNEVDDFILIEPAEFVIHVLETVELELGLSGASNTGPKDTYSCPIYLKKDIINELRYFAYHNAGLHVVTVNFISELQRYLDSESEEDRLELAASSKAEYILCTKIDSAEQINAVCGIAQLQLPAGVVLLLGNRAVISLKLVIDAQLLVAPSDKKHRACDVDQQESGPSFLDKIKTLLQRNVNQPILANKMSSASPHEGYELLNQAIEVLREQYLKRHVLVRAEFAKHINQIILKKEQQLREIQDLEHEREIISEGAHKLAERFEEISDNQELLVRKCHSLMQKANNALPNSVVAEREFSQEVERIHKTTKSMAAELDKAKKTLNKQRYHIANSQEELKKDVYKLPEKQHRTITEILTQLAGEIERQITDAKRINKIVGV</sequence>
<dbReference type="eggNOG" id="KOG4460">
    <property type="taxonomic scope" value="Eukaryota"/>
</dbReference>
<proteinExistence type="predicted"/>
<evidence type="ECO:0000256" key="2">
    <source>
        <dbReference type="ARBA" id="ARBA00022448"/>
    </source>
</evidence>
<dbReference type="OrthoDB" id="341482at2759"/>
<keyword evidence="7" id="KW-0539">Nucleus</keyword>
<comment type="subcellular location">
    <subcellularLocation>
        <location evidence="1">Nucleus</location>
        <location evidence="1">Nuclear pore complex</location>
    </subcellularLocation>
</comment>
<keyword evidence="2" id="KW-0813">Transport</keyword>
<evidence type="ECO:0000256" key="4">
    <source>
        <dbReference type="ARBA" id="ARBA00022927"/>
    </source>
</evidence>
<keyword evidence="8" id="KW-0175">Coiled coil</keyword>
<dbReference type="GO" id="GO:0017056">
    <property type="term" value="F:structural constituent of nuclear pore"/>
    <property type="evidence" value="ECO:0007669"/>
    <property type="project" value="InterPro"/>
</dbReference>
<evidence type="ECO:0000256" key="3">
    <source>
        <dbReference type="ARBA" id="ARBA00022816"/>
    </source>
</evidence>
<dbReference type="STRING" id="7234.B4GZB9"/>
<evidence type="ECO:0000313" key="10">
    <source>
        <dbReference type="Proteomes" id="UP000008744"/>
    </source>
</evidence>
<evidence type="ECO:0000256" key="6">
    <source>
        <dbReference type="ARBA" id="ARBA00023132"/>
    </source>
</evidence>
<gene>
    <name evidence="9" type="primary">Dper\GL27340</name>
    <name evidence="9" type="ORF">Dper_GL27340</name>
</gene>